<keyword evidence="3" id="KW-0804">Transcription</keyword>
<evidence type="ECO:0000256" key="2">
    <source>
        <dbReference type="ARBA" id="ARBA00023125"/>
    </source>
</evidence>
<dbReference type="GO" id="GO:0003700">
    <property type="term" value="F:DNA-binding transcription factor activity"/>
    <property type="evidence" value="ECO:0007669"/>
    <property type="project" value="InterPro"/>
</dbReference>
<dbReference type="PANTHER" id="PTHR33164">
    <property type="entry name" value="TRANSCRIPTIONAL REGULATOR, MARR FAMILY"/>
    <property type="match status" value="1"/>
</dbReference>
<dbReference type="SMART" id="SM00347">
    <property type="entry name" value="HTH_MARR"/>
    <property type="match status" value="1"/>
</dbReference>
<dbReference type="SUPFAM" id="SSF46785">
    <property type="entry name" value="Winged helix' DNA-binding domain"/>
    <property type="match status" value="1"/>
</dbReference>
<sequence length="179" mass="21033">MVMEPMAKHSMLYSYKLAVLSKAMWKSVEKDWQNWIKPFNLNLNEHHILWIADQFNGASISDIASYGAMHVSTAFNFSKKLEKRGLLTFSKKQEDKRNTYVCLTEEGKILLHETLRVFNEQTFNVYQGSLPIKEIYGRFPEFSELVSIVRHLYDDDFIRQFNDDSFISSKPSSKQRSYL</sequence>
<dbReference type="PROSITE" id="PS01117">
    <property type="entry name" value="HTH_MARR_1"/>
    <property type="match status" value="1"/>
</dbReference>
<dbReference type="InterPro" id="IPR036388">
    <property type="entry name" value="WH-like_DNA-bd_sf"/>
</dbReference>
<keyword evidence="2" id="KW-0238">DNA-binding</keyword>
<protein>
    <submittedName>
        <fullName evidence="5">HTH-type transcriptional regulator Hpr</fullName>
    </submittedName>
</protein>
<dbReference type="PROSITE" id="PS50995">
    <property type="entry name" value="HTH_MARR_2"/>
    <property type="match status" value="1"/>
</dbReference>
<gene>
    <name evidence="5" type="ORF">E2L03_12595</name>
</gene>
<dbReference type="NCBIfam" id="NF010349">
    <property type="entry name" value="PRK13777.1"/>
    <property type="match status" value="1"/>
</dbReference>
<dbReference type="InterPro" id="IPR000835">
    <property type="entry name" value="HTH_MarR-typ"/>
</dbReference>
<dbReference type="EMBL" id="SNUX01000003">
    <property type="protein sequence ID" value="TES47968.1"/>
    <property type="molecule type" value="Genomic_DNA"/>
</dbReference>
<evidence type="ECO:0000313" key="5">
    <source>
        <dbReference type="EMBL" id="TES47968.1"/>
    </source>
</evidence>
<organism evidence="5 6">
    <name type="scientific">Shouchella lehensis</name>
    <dbReference type="NCBI Taxonomy" id="300825"/>
    <lineage>
        <taxon>Bacteria</taxon>
        <taxon>Bacillati</taxon>
        <taxon>Bacillota</taxon>
        <taxon>Bacilli</taxon>
        <taxon>Bacillales</taxon>
        <taxon>Bacillaceae</taxon>
        <taxon>Shouchella</taxon>
    </lineage>
</organism>
<dbReference type="InterPro" id="IPR023187">
    <property type="entry name" value="Tscrpt_reg_MarR-type_CS"/>
</dbReference>
<accession>A0A4Y7WIX9</accession>
<dbReference type="AlphaFoldDB" id="A0A4Y7WIX9"/>
<evidence type="ECO:0000259" key="4">
    <source>
        <dbReference type="PROSITE" id="PS50995"/>
    </source>
</evidence>
<evidence type="ECO:0000313" key="6">
    <source>
        <dbReference type="Proteomes" id="UP000298210"/>
    </source>
</evidence>
<name>A0A4Y7WIX9_9BACI</name>
<dbReference type="Gene3D" id="1.10.10.10">
    <property type="entry name" value="Winged helix-like DNA-binding domain superfamily/Winged helix DNA-binding domain"/>
    <property type="match status" value="1"/>
</dbReference>
<dbReference type="InterPro" id="IPR036390">
    <property type="entry name" value="WH_DNA-bd_sf"/>
</dbReference>
<proteinExistence type="predicted"/>
<comment type="caution">
    <text evidence="5">The sequence shown here is derived from an EMBL/GenBank/DDBJ whole genome shotgun (WGS) entry which is preliminary data.</text>
</comment>
<dbReference type="GO" id="GO:0006950">
    <property type="term" value="P:response to stress"/>
    <property type="evidence" value="ECO:0007669"/>
    <property type="project" value="TreeGrafter"/>
</dbReference>
<evidence type="ECO:0000256" key="1">
    <source>
        <dbReference type="ARBA" id="ARBA00023015"/>
    </source>
</evidence>
<feature type="domain" description="HTH marR-type" evidence="4">
    <location>
        <begin position="10"/>
        <end position="154"/>
    </location>
</feature>
<dbReference type="GO" id="GO:0003677">
    <property type="term" value="F:DNA binding"/>
    <property type="evidence" value="ECO:0007669"/>
    <property type="project" value="UniProtKB-KW"/>
</dbReference>
<reference evidence="5 6" key="1">
    <citation type="submission" date="2019-03" db="EMBL/GenBank/DDBJ databases">
        <authorList>
            <person name="Liu G."/>
        </authorList>
    </citation>
    <scope>NUCLEOTIDE SEQUENCE [LARGE SCALE GENOMIC DNA]</scope>
    <source>
        <strain evidence="5 6">DSM 19099</strain>
    </source>
</reference>
<keyword evidence="1" id="KW-0805">Transcription regulation</keyword>
<dbReference type="Proteomes" id="UP000298210">
    <property type="component" value="Unassembled WGS sequence"/>
</dbReference>
<dbReference type="InterPro" id="IPR039422">
    <property type="entry name" value="MarR/SlyA-like"/>
</dbReference>
<dbReference type="Pfam" id="PF01047">
    <property type="entry name" value="MarR"/>
    <property type="match status" value="1"/>
</dbReference>
<evidence type="ECO:0000256" key="3">
    <source>
        <dbReference type="ARBA" id="ARBA00023163"/>
    </source>
</evidence>
<dbReference type="PANTHER" id="PTHR33164:SF58">
    <property type="entry name" value="DNA-BINDING TRANSCRIPTIONAL REPRESSOR SCOC"/>
    <property type="match status" value="1"/>
</dbReference>